<protein>
    <submittedName>
        <fullName evidence="2">Uncharacterized protein</fullName>
    </submittedName>
</protein>
<proteinExistence type="predicted"/>
<sequence length="74" mass="8632">MRKFFVDYIKQDSIGTIANSFLVNADLYGICSERHERYGIFKICIMALSYYIVSDSEGIRNHLVFLFDETIVLQ</sequence>
<organism evidence="1 2">
    <name type="scientific">Ascaris lumbricoides</name>
    <name type="common">Giant roundworm</name>
    <dbReference type="NCBI Taxonomy" id="6252"/>
    <lineage>
        <taxon>Eukaryota</taxon>
        <taxon>Metazoa</taxon>
        <taxon>Ecdysozoa</taxon>
        <taxon>Nematoda</taxon>
        <taxon>Chromadorea</taxon>
        <taxon>Rhabditida</taxon>
        <taxon>Spirurina</taxon>
        <taxon>Ascaridomorpha</taxon>
        <taxon>Ascaridoidea</taxon>
        <taxon>Ascarididae</taxon>
        <taxon>Ascaris</taxon>
    </lineage>
</organism>
<reference evidence="2" key="1">
    <citation type="submission" date="2017-02" db="UniProtKB">
        <authorList>
            <consortium name="WormBaseParasite"/>
        </authorList>
    </citation>
    <scope>IDENTIFICATION</scope>
</reference>
<evidence type="ECO:0000313" key="1">
    <source>
        <dbReference type="Proteomes" id="UP000036681"/>
    </source>
</evidence>
<evidence type="ECO:0000313" key="2">
    <source>
        <dbReference type="WBParaSite" id="ALUE_0000260301-mRNA-1"/>
    </source>
</evidence>
<accession>A0A0M3HM58</accession>
<dbReference type="WBParaSite" id="ALUE_0000260301-mRNA-1">
    <property type="protein sequence ID" value="ALUE_0000260301-mRNA-1"/>
    <property type="gene ID" value="ALUE_0000260301"/>
</dbReference>
<name>A0A0M3HM58_ASCLU</name>
<keyword evidence="1" id="KW-1185">Reference proteome</keyword>
<dbReference type="Proteomes" id="UP000036681">
    <property type="component" value="Unplaced"/>
</dbReference>
<dbReference type="AlphaFoldDB" id="A0A0M3HM58"/>